<dbReference type="Pfam" id="PF00361">
    <property type="entry name" value="Proton_antipo_M"/>
    <property type="match status" value="1"/>
</dbReference>
<evidence type="ECO:0000256" key="15">
    <source>
        <dbReference type="ARBA" id="ARBA00023128"/>
    </source>
</evidence>
<evidence type="ECO:0000256" key="2">
    <source>
        <dbReference type="ARBA" id="ARBA00004448"/>
    </source>
</evidence>
<protein>
    <recommendedName>
        <fullName evidence="5 18">NADH-ubiquinone oxidoreductase chain 2</fullName>
        <ecNumber evidence="4 18">7.1.1.2</ecNumber>
    </recommendedName>
</protein>
<evidence type="ECO:0000256" key="5">
    <source>
        <dbReference type="ARBA" id="ARBA00021008"/>
    </source>
</evidence>
<comment type="similarity">
    <text evidence="3 18">Belongs to the complex I subunit 2 family.</text>
</comment>
<dbReference type="GO" id="GO:0005743">
    <property type="term" value="C:mitochondrial inner membrane"/>
    <property type="evidence" value="ECO:0007669"/>
    <property type="project" value="UniProtKB-SubCell"/>
</dbReference>
<dbReference type="EC" id="7.1.1.2" evidence="4 18"/>
<evidence type="ECO:0000256" key="8">
    <source>
        <dbReference type="ARBA" id="ARBA00022692"/>
    </source>
</evidence>
<evidence type="ECO:0000256" key="17">
    <source>
        <dbReference type="ARBA" id="ARBA00049551"/>
    </source>
</evidence>
<evidence type="ECO:0000256" key="16">
    <source>
        <dbReference type="ARBA" id="ARBA00023136"/>
    </source>
</evidence>
<feature type="transmembrane region" description="Helical" evidence="18">
    <location>
        <begin position="261"/>
        <end position="282"/>
    </location>
</feature>
<dbReference type="InterPro" id="IPR050175">
    <property type="entry name" value="Complex_I_Subunit_2"/>
</dbReference>
<evidence type="ECO:0000313" key="20">
    <source>
        <dbReference type="EMBL" id="ANQ92688.1"/>
    </source>
</evidence>
<feature type="transmembrane region" description="Helical" evidence="18">
    <location>
        <begin position="7"/>
        <end position="24"/>
    </location>
</feature>
<dbReference type="PRINTS" id="PR01436">
    <property type="entry name" value="NADHDHGNASE2"/>
</dbReference>
<keyword evidence="7 18" id="KW-0679">Respiratory chain</keyword>
<evidence type="ECO:0000256" key="10">
    <source>
        <dbReference type="ARBA" id="ARBA00022967"/>
    </source>
</evidence>
<feature type="transmembrane region" description="Helical" evidence="18">
    <location>
        <begin position="228"/>
        <end position="249"/>
    </location>
</feature>
<keyword evidence="11 18" id="KW-0249">Electron transport</keyword>
<dbReference type="EMBL" id="KU057374">
    <property type="protein sequence ID" value="ANQ92688.1"/>
    <property type="molecule type" value="Genomic_DNA"/>
</dbReference>
<evidence type="ECO:0000256" key="12">
    <source>
        <dbReference type="ARBA" id="ARBA00022989"/>
    </source>
</evidence>
<dbReference type="GO" id="GO:0006120">
    <property type="term" value="P:mitochondrial electron transport, NADH to ubiquinone"/>
    <property type="evidence" value="ECO:0007669"/>
    <property type="project" value="InterPro"/>
</dbReference>
<proteinExistence type="inferred from homology"/>
<feature type="transmembrane region" description="Helical" evidence="18">
    <location>
        <begin position="176"/>
        <end position="208"/>
    </location>
</feature>
<comment type="function">
    <text evidence="1">Core subunit of the mitochondrial membrane respiratory chain NADH dehydrogenase (Complex I) that is believed to belong to the minimal assembly required for catalysis. Complex I functions in the transfer of electrons from NADH to the respiratory chain. The immediate electron acceptor for the enzyme is believed to be ubiquinone.</text>
</comment>
<evidence type="ECO:0000256" key="7">
    <source>
        <dbReference type="ARBA" id="ARBA00022660"/>
    </source>
</evidence>
<feature type="domain" description="NADH:quinone oxidoreductase/Mrp antiporter transmembrane" evidence="19">
    <location>
        <begin position="24"/>
        <end position="277"/>
    </location>
</feature>
<evidence type="ECO:0000259" key="19">
    <source>
        <dbReference type="Pfam" id="PF00361"/>
    </source>
</evidence>
<keyword evidence="16 18" id="KW-0472">Membrane</keyword>
<comment type="subcellular location">
    <subcellularLocation>
        <location evidence="2 18">Mitochondrion inner membrane</location>
        <topology evidence="2 18">Multi-pass membrane protein</topology>
    </subcellularLocation>
</comment>
<dbReference type="AlphaFoldDB" id="A0A1L2F0P4"/>
<feature type="transmembrane region" description="Helical" evidence="18">
    <location>
        <begin position="112"/>
        <end position="134"/>
    </location>
</feature>
<keyword evidence="10 18" id="KW-1278">Translocase</keyword>
<evidence type="ECO:0000256" key="6">
    <source>
        <dbReference type="ARBA" id="ARBA00022448"/>
    </source>
</evidence>
<feature type="transmembrane region" description="Helical" evidence="18">
    <location>
        <begin position="59"/>
        <end position="77"/>
    </location>
</feature>
<evidence type="ECO:0000256" key="1">
    <source>
        <dbReference type="ARBA" id="ARBA00003257"/>
    </source>
</evidence>
<dbReference type="GO" id="GO:0008137">
    <property type="term" value="F:NADH dehydrogenase (ubiquinone) activity"/>
    <property type="evidence" value="ECO:0007669"/>
    <property type="project" value="UniProtKB-EC"/>
</dbReference>
<organism evidence="20">
    <name type="scientific">Bathynomus sp. YS-2016</name>
    <dbReference type="NCBI Taxonomy" id="1863031"/>
    <lineage>
        <taxon>Eukaryota</taxon>
        <taxon>Metazoa</taxon>
        <taxon>Ecdysozoa</taxon>
        <taxon>Arthropoda</taxon>
        <taxon>Crustacea</taxon>
        <taxon>Multicrustacea</taxon>
        <taxon>Malacostraca</taxon>
        <taxon>Eumalacostraca</taxon>
        <taxon>Peracarida</taxon>
        <taxon>Isopoda</taxon>
        <taxon>Cirolanidae</taxon>
        <taxon>Bathynomus</taxon>
    </lineage>
</organism>
<evidence type="ECO:0000256" key="3">
    <source>
        <dbReference type="ARBA" id="ARBA00007012"/>
    </source>
</evidence>
<feature type="transmembrane region" description="Helical" evidence="18">
    <location>
        <begin position="310"/>
        <end position="331"/>
    </location>
</feature>
<evidence type="ECO:0000256" key="14">
    <source>
        <dbReference type="ARBA" id="ARBA00023075"/>
    </source>
</evidence>
<geneLocation type="mitochondrion" evidence="20"/>
<dbReference type="PANTHER" id="PTHR46552">
    <property type="entry name" value="NADH-UBIQUINONE OXIDOREDUCTASE CHAIN 2"/>
    <property type="match status" value="1"/>
</dbReference>
<keyword evidence="6" id="KW-0813">Transport</keyword>
<accession>A0A1L2F0P4</accession>
<comment type="catalytic activity">
    <reaction evidence="17 18">
        <text>a ubiquinone + NADH + 5 H(+)(in) = a ubiquinol + NAD(+) + 4 H(+)(out)</text>
        <dbReference type="Rhea" id="RHEA:29091"/>
        <dbReference type="Rhea" id="RHEA-COMP:9565"/>
        <dbReference type="Rhea" id="RHEA-COMP:9566"/>
        <dbReference type="ChEBI" id="CHEBI:15378"/>
        <dbReference type="ChEBI" id="CHEBI:16389"/>
        <dbReference type="ChEBI" id="CHEBI:17976"/>
        <dbReference type="ChEBI" id="CHEBI:57540"/>
        <dbReference type="ChEBI" id="CHEBI:57945"/>
        <dbReference type="EC" id="7.1.1.2"/>
    </reaction>
</comment>
<feature type="transmembrane region" description="Helical" evidence="18">
    <location>
        <begin position="30"/>
        <end position="47"/>
    </location>
</feature>
<keyword evidence="14 18" id="KW-0830">Ubiquinone</keyword>
<comment type="function">
    <text evidence="18">Core subunit of the mitochondrial membrane respiratory chain NADH dehydrogenase (Complex I) which catalyzes electron transfer from NADH through the respiratory chain, using ubiquinone as an electron acceptor. Essential for the catalytic activity and assembly of complex I.</text>
</comment>
<feature type="transmembrane region" description="Helical" evidence="18">
    <location>
        <begin position="140"/>
        <end position="164"/>
    </location>
</feature>
<keyword evidence="9 18" id="KW-0999">Mitochondrion inner membrane</keyword>
<keyword evidence="13 18" id="KW-0520">NAD</keyword>
<dbReference type="InterPro" id="IPR001750">
    <property type="entry name" value="ND/Mrp_TM"/>
</dbReference>
<evidence type="ECO:0000256" key="13">
    <source>
        <dbReference type="ARBA" id="ARBA00023027"/>
    </source>
</evidence>
<keyword evidence="12 18" id="KW-1133">Transmembrane helix</keyword>
<dbReference type="InterPro" id="IPR003917">
    <property type="entry name" value="NADH_UbQ_OxRdtase_chain2"/>
</dbReference>
<reference evidence="20" key="1">
    <citation type="submission" date="2015-11" db="EMBL/GenBank/DDBJ databases">
        <authorList>
            <person name="Zhang Y."/>
            <person name="Guo Z."/>
        </authorList>
    </citation>
    <scope>NUCLEOTIDE SEQUENCE</scope>
</reference>
<keyword evidence="8 18" id="KW-0812">Transmembrane</keyword>
<gene>
    <name evidence="20" type="primary">ND2</name>
</gene>
<keyword evidence="15 18" id="KW-0496">Mitochondrion</keyword>
<evidence type="ECO:0000256" key="18">
    <source>
        <dbReference type="RuleBase" id="RU003403"/>
    </source>
</evidence>
<evidence type="ECO:0000256" key="9">
    <source>
        <dbReference type="ARBA" id="ARBA00022792"/>
    </source>
</evidence>
<dbReference type="PANTHER" id="PTHR46552:SF1">
    <property type="entry name" value="NADH-UBIQUINONE OXIDOREDUCTASE CHAIN 2"/>
    <property type="match status" value="1"/>
</dbReference>
<evidence type="ECO:0000256" key="11">
    <source>
        <dbReference type="ARBA" id="ARBA00022982"/>
    </source>
</evidence>
<evidence type="ECO:0000256" key="4">
    <source>
        <dbReference type="ARBA" id="ARBA00012944"/>
    </source>
</evidence>
<sequence length="332" mass="36227">MLTQFQYGFYGSSLVFGTMLAISSSSWLGVWVGLEINLLSFMLIITFMESGEPEAGLKYFLVQASSSLLVIMMGLVLSLSSNMFWGVLGGALILKSGGAPFHFWFPMVSEGLSWVSVSFLVTIQKLAPLVLLFYSSGHITAILIVSALLSAATGALGGMSELYLRKLMSFSSIGHFGWLVFGMLLGGSAWMVYFMLYCLIVISLIYLFKVYNLFHLSQLGSNLPYMKSQLSVGLGLLSLGGMPPLLGFLPKWIIVQQALNTAYMSIALFLLAASAITIYYYLRVMLPSFTMARGGEGIEMVFSSKIADNFLLGLNVGGLFISSMLWSTSLLQ</sequence>
<name>A0A1L2F0P4_9CRUS</name>